<reference evidence="2" key="1">
    <citation type="journal article" date="2020" name="Plant Biotechnol. J.">
        <title>The pomegranate (Punica granatum L.) draft genome dissects genetic divergence between soft- and hard-seeded cultivars.</title>
        <authorList>
            <person name="Luo X."/>
            <person name="Li H."/>
            <person name="Wu Z."/>
            <person name="Yao W."/>
            <person name="Zhao P."/>
            <person name="Cao D."/>
            <person name="Yu H."/>
            <person name="Li K."/>
            <person name="Poudel K."/>
            <person name="Zhao D."/>
            <person name="Zhang F."/>
            <person name="Xia X."/>
            <person name="Chen L."/>
            <person name="Wang Q."/>
            <person name="Jing D."/>
            <person name="Cao S."/>
        </authorList>
    </citation>
    <scope>NUCLEOTIDE SEQUENCE [LARGE SCALE GENOMIC DNA]</scope>
    <source>
        <strain evidence="2">cv. Tunisia</strain>
    </source>
</reference>
<protein>
    <submittedName>
        <fullName evidence="3">Uncharacterized protein LOC116203395 isoform X1</fullName>
    </submittedName>
</protein>
<proteinExistence type="predicted"/>
<feature type="compositionally biased region" description="Polar residues" evidence="1">
    <location>
        <begin position="97"/>
        <end position="106"/>
    </location>
</feature>
<sequence>MTNFLSDFMHEALPFSWIDNTTAQPRHSNDSALDSDPMVNATDSHHQPFEEENPNLADASEDETCSPINTSGKSSKRVDISNDFCDLMQEALPSSLIDNTTAQPGHSNDFALNSDPMVNATDSHHRPIEEENPNVPDASRDETCSASSSSGKSSKRGDISNGFCDLLTWIKSTSPSGALAECSQNNAASVGITPIHPSEKELGDNSKECSDKLDALNGVFQLKTHSRLANTTESYVGNASNVETVGIPVLEADISDGLRACRIDNDLEYGSVRPHACEAKEFVNHYRESLECDPMHASNVTLTCELLSDVGIITQWSDDDIEEAESAPPIASGNELSNHSRENSKPLHPFFSIKILDNKAADDEPTGSDTSAGKFLLDSTNPTEEMKPGEGFIVLDRSEVCPFYNGEGKIIPNKRKIGRAFYSKVFPTKNNTNPVGAELNIQMECSGNLLSLSRPSTPEEVEYSNSDWEIV</sequence>
<dbReference type="AlphaFoldDB" id="A0A6P8D3D9"/>
<feature type="region of interest" description="Disordered" evidence="1">
    <location>
        <begin position="361"/>
        <end position="382"/>
    </location>
</feature>
<feature type="region of interest" description="Disordered" evidence="1">
    <location>
        <begin position="26"/>
        <end position="76"/>
    </location>
</feature>
<evidence type="ECO:0000313" key="3">
    <source>
        <dbReference type="RefSeq" id="XP_031390950.1"/>
    </source>
</evidence>
<feature type="region of interest" description="Disordered" evidence="1">
    <location>
        <begin position="97"/>
        <end position="157"/>
    </location>
</feature>
<keyword evidence="2" id="KW-1185">Reference proteome</keyword>
<reference evidence="3" key="2">
    <citation type="submission" date="2025-08" db="UniProtKB">
        <authorList>
            <consortium name="RefSeq"/>
        </authorList>
    </citation>
    <scope>IDENTIFICATION</scope>
    <source>
        <tissue evidence="3">Leaf</tissue>
    </source>
</reference>
<dbReference type="Proteomes" id="UP000515151">
    <property type="component" value="Chromosome 4"/>
</dbReference>
<evidence type="ECO:0000313" key="2">
    <source>
        <dbReference type="Proteomes" id="UP000515151"/>
    </source>
</evidence>
<evidence type="ECO:0000256" key="1">
    <source>
        <dbReference type="SAM" id="MobiDB-lite"/>
    </source>
</evidence>
<name>A0A6P8D3D9_PUNGR</name>
<accession>A0A6P8D3D9</accession>
<gene>
    <name evidence="3" type="primary">LOC116203395</name>
</gene>
<dbReference type="RefSeq" id="XP_031390950.1">
    <property type="nucleotide sequence ID" value="XM_031535090.1"/>
</dbReference>
<organism evidence="2 3">
    <name type="scientific">Punica granatum</name>
    <name type="common">Pomegranate</name>
    <dbReference type="NCBI Taxonomy" id="22663"/>
    <lineage>
        <taxon>Eukaryota</taxon>
        <taxon>Viridiplantae</taxon>
        <taxon>Streptophyta</taxon>
        <taxon>Embryophyta</taxon>
        <taxon>Tracheophyta</taxon>
        <taxon>Spermatophyta</taxon>
        <taxon>Magnoliopsida</taxon>
        <taxon>eudicotyledons</taxon>
        <taxon>Gunneridae</taxon>
        <taxon>Pentapetalae</taxon>
        <taxon>rosids</taxon>
        <taxon>malvids</taxon>
        <taxon>Myrtales</taxon>
        <taxon>Lythraceae</taxon>
        <taxon>Punica</taxon>
    </lineage>
</organism>
<dbReference type="GeneID" id="116203395"/>